<dbReference type="Proteomes" id="UP000281594">
    <property type="component" value="Unassembled WGS sequence"/>
</dbReference>
<dbReference type="PANTHER" id="PTHR43138:SF1">
    <property type="entry name" value="N-ACETYLTRANSFERASE ACA1"/>
    <property type="match status" value="1"/>
</dbReference>
<keyword evidence="2" id="KW-0808">Transferase</keyword>
<dbReference type="HOGENOM" id="CLU_013985_42_2_11"/>
<protein>
    <submittedName>
        <fullName evidence="2">N-acetyltransferase GCN5</fullName>
    </submittedName>
</protein>
<accession>A0A0A0NDU6</accession>
<dbReference type="InterPro" id="IPR000182">
    <property type="entry name" value="GNAT_dom"/>
</dbReference>
<dbReference type="KEGG" id="src:M271_04915"/>
<dbReference type="EMBL" id="QYCY01000002">
    <property type="protein sequence ID" value="RLV75270.1"/>
    <property type="molecule type" value="Genomic_DNA"/>
</dbReference>
<dbReference type="Gene3D" id="3.40.630.30">
    <property type="match status" value="1"/>
</dbReference>
<dbReference type="PANTHER" id="PTHR43138">
    <property type="entry name" value="ACETYLTRANSFERASE, GNAT FAMILY"/>
    <property type="match status" value="1"/>
</dbReference>
<dbReference type="InterPro" id="IPR016181">
    <property type="entry name" value="Acyl_CoA_acyltransferase"/>
</dbReference>
<proteinExistence type="predicted"/>
<evidence type="ECO:0000313" key="2">
    <source>
        <dbReference type="EMBL" id="RLV75270.1"/>
    </source>
</evidence>
<evidence type="ECO:0000259" key="1">
    <source>
        <dbReference type="PROSITE" id="PS51186"/>
    </source>
</evidence>
<dbReference type="SUPFAM" id="SSF55729">
    <property type="entry name" value="Acyl-CoA N-acyltransferases (Nat)"/>
    <property type="match status" value="1"/>
</dbReference>
<reference evidence="2 3" key="1">
    <citation type="journal article" date="2018" name="J. Biol. Chem.">
        <title>Discovery of the actinoplanic acid pathway in Streptomyces rapamycinicus reveals a genetically conserved synergism with rapamycin.</title>
        <authorList>
            <person name="Mrak P."/>
            <person name="Krastel P."/>
            <person name="Pivk Lukancic P."/>
            <person name="Tao J."/>
            <person name="Pistorius D."/>
            <person name="Moore C.M."/>
        </authorList>
    </citation>
    <scope>NUCLEOTIDE SEQUENCE [LARGE SCALE GENOMIC DNA]</scope>
    <source>
        <strain evidence="2 3">NRRL 5491</strain>
    </source>
</reference>
<feature type="domain" description="N-acetyltransferase" evidence="1">
    <location>
        <begin position="5"/>
        <end position="166"/>
    </location>
</feature>
<comment type="caution">
    <text evidence="2">The sequence shown here is derived from an EMBL/GenBank/DDBJ whole genome shotgun (WGS) entry which is preliminary data.</text>
</comment>
<name>A0A0A0NDU6_STRRN</name>
<organism evidence="2 3">
    <name type="scientific">Streptomyces rapamycinicus (strain ATCC 29253 / DSM 41530 / NRRL 5491 / AYB-994)</name>
    <name type="common">Streptomyces hygroscopicus (strain ATCC 29253)</name>
    <dbReference type="NCBI Taxonomy" id="1343740"/>
    <lineage>
        <taxon>Bacteria</taxon>
        <taxon>Bacillati</taxon>
        <taxon>Actinomycetota</taxon>
        <taxon>Actinomycetes</taxon>
        <taxon>Kitasatosporales</taxon>
        <taxon>Streptomycetaceae</taxon>
        <taxon>Streptomyces</taxon>
        <taxon>Streptomyces violaceusniger group</taxon>
    </lineage>
</organism>
<dbReference type="PROSITE" id="PS51186">
    <property type="entry name" value="GNAT"/>
    <property type="match status" value="1"/>
</dbReference>
<dbReference type="GO" id="GO:0016747">
    <property type="term" value="F:acyltransferase activity, transferring groups other than amino-acyl groups"/>
    <property type="evidence" value="ECO:0007669"/>
    <property type="project" value="InterPro"/>
</dbReference>
<dbReference type="CDD" id="cd04301">
    <property type="entry name" value="NAT_SF"/>
    <property type="match status" value="1"/>
</dbReference>
<dbReference type="eggNOG" id="COG1247">
    <property type="taxonomic scope" value="Bacteria"/>
</dbReference>
<sequence length="166" mass="18176">MLAPMLIRTATAEDWPAIWAFLRRIVAAGETYTYPRDLDEDRAREIWMLEPPSRTVVATDPDGTVLGSAKMNPNHMGPGAHIAGASFMVAPEHGGRGVGRALGEHVLDWARAEGYKAMQFNAVVESNTRAVALWRSLGFEVIGTVPKAFAHPANGYVGLHIMHRFL</sequence>
<dbReference type="Pfam" id="PF00583">
    <property type="entry name" value="Acetyltransf_1"/>
    <property type="match status" value="1"/>
</dbReference>
<evidence type="ECO:0000313" key="3">
    <source>
        <dbReference type="Proteomes" id="UP000281594"/>
    </source>
</evidence>
<dbReference type="InterPro" id="IPR052742">
    <property type="entry name" value="Mito_N-acetyltransferase"/>
</dbReference>
<gene>
    <name evidence="2" type="ORF">D3C57_138630</name>
</gene>
<dbReference type="AlphaFoldDB" id="A0A0A0NDU6"/>